<organism evidence="2 3">
    <name type="scientific">Photobacterium ganghwense</name>
    <dbReference type="NCBI Taxonomy" id="320778"/>
    <lineage>
        <taxon>Bacteria</taxon>
        <taxon>Pseudomonadati</taxon>
        <taxon>Pseudomonadota</taxon>
        <taxon>Gammaproteobacteria</taxon>
        <taxon>Vibrionales</taxon>
        <taxon>Vibrionaceae</taxon>
        <taxon>Photobacterium</taxon>
    </lineage>
</organism>
<dbReference type="Pfam" id="PF14023">
    <property type="entry name" value="Bestrophin-like"/>
    <property type="match status" value="1"/>
</dbReference>
<dbReference type="PATRIC" id="fig|320778.3.peg.1697"/>
<evidence type="ECO:0000313" key="2">
    <source>
        <dbReference type="EMBL" id="KLV10445.1"/>
    </source>
</evidence>
<evidence type="ECO:0000313" key="3">
    <source>
        <dbReference type="Proteomes" id="UP000035909"/>
    </source>
</evidence>
<dbReference type="STRING" id="320778.ABT57_07830"/>
<evidence type="ECO:0000256" key="1">
    <source>
        <dbReference type="SAM" id="Phobius"/>
    </source>
</evidence>
<dbReference type="AlphaFoldDB" id="A0A0J1HFQ7"/>
<feature type="transmembrane region" description="Helical" evidence="1">
    <location>
        <begin position="187"/>
        <end position="208"/>
    </location>
</feature>
<name>A0A0J1HFQ7_9GAMM</name>
<dbReference type="Proteomes" id="UP000035909">
    <property type="component" value="Unassembled WGS sequence"/>
</dbReference>
<dbReference type="OrthoDB" id="116415at2"/>
<sequence length="274" mass="30296">MSLSSRLDSLSIFLVLLLIFFVICLIFEIGYRVAGKLSDKTFHESIGPMATGLASLLAFILAITFSMAAGKSADRKQIILTEANTIGTTVLRTSLLAEPYRTRSRELLREYVSLRIVKNTKEGQAYVPKAIQRSEQLQVALWQQAVAAHKTTAPELLLLYINSLNDMIDIHSERVNKGMRGRIPASIWFTLGLLTFLTISLNGIQVGAQHRGRAMVAAIPFALAFSLVLTLIVELDRPNRSIIVISQQPLIDLENSLSSLITPVELDPLPTRPD</sequence>
<protein>
    <recommendedName>
        <fullName evidence="4">DUF4239 domain-containing protein</fullName>
    </recommendedName>
</protein>
<accession>A0A0J1HFQ7</accession>
<feature type="transmembrane region" description="Helical" evidence="1">
    <location>
        <begin position="46"/>
        <end position="69"/>
    </location>
</feature>
<gene>
    <name evidence="2" type="ORF">ABT57_07830</name>
</gene>
<dbReference type="RefSeq" id="WP_047884610.1">
    <property type="nucleotide sequence ID" value="NZ_JAHRDW010000056.1"/>
</dbReference>
<proteinExistence type="predicted"/>
<keyword evidence="1" id="KW-1133">Transmembrane helix</keyword>
<keyword evidence="1" id="KW-0472">Membrane</keyword>
<comment type="caution">
    <text evidence="2">The sequence shown here is derived from an EMBL/GenBank/DDBJ whole genome shotgun (WGS) entry which is preliminary data.</text>
</comment>
<keyword evidence="1" id="KW-0812">Transmembrane</keyword>
<dbReference type="InterPro" id="IPR025333">
    <property type="entry name" value="DUF4239"/>
</dbReference>
<feature type="transmembrane region" description="Helical" evidence="1">
    <location>
        <begin position="12"/>
        <end position="34"/>
    </location>
</feature>
<feature type="transmembrane region" description="Helical" evidence="1">
    <location>
        <begin position="214"/>
        <end position="233"/>
    </location>
</feature>
<evidence type="ECO:0008006" key="4">
    <source>
        <dbReference type="Google" id="ProtNLM"/>
    </source>
</evidence>
<reference evidence="2 3" key="1">
    <citation type="submission" date="2015-05" db="EMBL/GenBank/DDBJ databases">
        <title>Photobacterium galathea sp. nov.</title>
        <authorList>
            <person name="Machado H."/>
            <person name="Gram L."/>
        </authorList>
    </citation>
    <scope>NUCLEOTIDE SEQUENCE [LARGE SCALE GENOMIC DNA]</scope>
    <source>
        <strain evidence="2 3">DSM 22954</strain>
    </source>
</reference>
<keyword evidence="3" id="KW-1185">Reference proteome</keyword>
<dbReference type="EMBL" id="LDOU01000006">
    <property type="protein sequence ID" value="KLV10445.1"/>
    <property type="molecule type" value="Genomic_DNA"/>
</dbReference>